<gene>
    <name evidence="2" type="ORF">TNIN_467611</name>
</gene>
<organism evidence="2 3">
    <name type="scientific">Trichonephila inaurata madagascariensis</name>
    <dbReference type="NCBI Taxonomy" id="2747483"/>
    <lineage>
        <taxon>Eukaryota</taxon>
        <taxon>Metazoa</taxon>
        <taxon>Ecdysozoa</taxon>
        <taxon>Arthropoda</taxon>
        <taxon>Chelicerata</taxon>
        <taxon>Arachnida</taxon>
        <taxon>Araneae</taxon>
        <taxon>Araneomorphae</taxon>
        <taxon>Entelegynae</taxon>
        <taxon>Araneoidea</taxon>
        <taxon>Nephilidae</taxon>
        <taxon>Trichonephila</taxon>
        <taxon>Trichonephila inaurata</taxon>
    </lineage>
</organism>
<evidence type="ECO:0000259" key="1">
    <source>
        <dbReference type="PROSITE" id="PS50144"/>
    </source>
</evidence>
<dbReference type="Gene3D" id="2.60.210.10">
    <property type="entry name" value="Apoptosis, Tumor Necrosis Factor Receptor Associated Protein 2, Chain A"/>
    <property type="match status" value="1"/>
</dbReference>
<accession>A0A8X6WWJ5</accession>
<comment type="caution">
    <text evidence="2">The sequence shown here is derived from an EMBL/GenBank/DDBJ whole genome shotgun (WGS) entry which is preliminary data.</text>
</comment>
<dbReference type="EMBL" id="BMAV01003106">
    <property type="protein sequence ID" value="GFY42515.1"/>
    <property type="molecule type" value="Genomic_DNA"/>
</dbReference>
<reference evidence="2" key="1">
    <citation type="submission" date="2020-08" db="EMBL/GenBank/DDBJ databases">
        <title>Multicomponent nature underlies the extraordinary mechanical properties of spider dragline silk.</title>
        <authorList>
            <person name="Kono N."/>
            <person name="Nakamura H."/>
            <person name="Mori M."/>
            <person name="Yoshida Y."/>
            <person name="Ohtoshi R."/>
            <person name="Malay A.D."/>
            <person name="Moran D.A.P."/>
            <person name="Tomita M."/>
            <person name="Numata K."/>
            <person name="Arakawa K."/>
        </authorList>
    </citation>
    <scope>NUCLEOTIDE SEQUENCE</scope>
</reference>
<proteinExistence type="predicted"/>
<sequence>MIEWDQNEHVIDWDVENFSCCPQTTGKYFSTGRFQSQILDKTSWQINLFPRGINNADDISCFLERIEDDNVYPTEIVLTSSFVYLLRMASSVKRPLRQQNVVSEIKRVMDSITS</sequence>
<dbReference type="OrthoDB" id="6427915at2759"/>
<evidence type="ECO:0000313" key="3">
    <source>
        <dbReference type="Proteomes" id="UP000886998"/>
    </source>
</evidence>
<name>A0A8X6WWJ5_9ARAC</name>
<evidence type="ECO:0000313" key="2">
    <source>
        <dbReference type="EMBL" id="GFY42515.1"/>
    </source>
</evidence>
<protein>
    <recommendedName>
        <fullName evidence="1">MATH domain-containing protein</fullName>
    </recommendedName>
</protein>
<keyword evidence="3" id="KW-1185">Reference proteome</keyword>
<dbReference type="AlphaFoldDB" id="A0A8X6WWJ5"/>
<dbReference type="Proteomes" id="UP000886998">
    <property type="component" value="Unassembled WGS sequence"/>
</dbReference>
<dbReference type="InterPro" id="IPR008974">
    <property type="entry name" value="TRAF-like"/>
</dbReference>
<feature type="domain" description="MATH" evidence="1">
    <location>
        <begin position="8"/>
        <end position="114"/>
    </location>
</feature>
<dbReference type="SUPFAM" id="SSF49599">
    <property type="entry name" value="TRAF domain-like"/>
    <property type="match status" value="1"/>
</dbReference>
<dbReference type="InterPro" id="IPR002083">
    <property type="entry name" value="MATH/TRAF_dom"/>
</dbReference>
<dbReference type="PROSITE" id="PS50144">
    <property type="entry name" value="MATH"/>
    <property type="match status" value="1"/>
</dbReference>